<dbReference type="AlphaFoldDB" id="A0A1L9VPH8"/>
<dbReference type="RefSeq" id="XP_022402510.1">
    <property type="nucleotide sequence ID" value="XM_022548194.1"/>
</dbReference>
<name>A0A1L9VPH8_ASPGL</name>
<dbReference type="STRING" id="1160497.A0A1L9VPH8"/>
<reference evidence="3" key="1">
    <citation type="journal article" date="2017" name="Genome Biol.">
        <title>Comparative genomics reveals high biological diversity and specific adaptations in the industrially and medically important fungal genus Aspergillus.</title>
        <authorList>
            <person name="de Vries R.P."/>
            <person name="Riley R."/>
            <person name="Wiebenga A."/>
            <person name="Aguilar-Osorio G."/>
            <person name="Amillis S."/>
            <person name="Uchima C.A."/>
            <person name="Anderluh G."/>
            <person name="Asadollahi M."/>
            <person name="Askin M."/>
            <person name="Barry K."/>
            <person name="Battaglia E."/>
            <person name="Bayram O."/>
            <person name="Benocci T."/>
            <person name="Braus-Stromeyer S.A."/>
            <person name="Caldana C."/>
            <person name="Canovas D."/>
            <person name="Cerqueira G.C."/>
            <person name="Chen F."/>
            <person name="Chen W."/>
            <person name="Choi C."/>
            <person name="Clum A."/>
            <person name="Dos Santos R.A."/>
            <person name="Damasio A.R."/>
            <person name="Diallinas G."/>
            <person name="Emri T."/>
            <person name="Fekete E."/>
            <person name="Flipphi M."/>
            <person name="Freyberg S."/>
            <person name="Gallo A."/>
            <person name="Gournas C."/>
            <person name="Habgood R."/>
            <person name="Hainaut M."/>
            <person name="Harispe M.L."/>
            <person name="Henrissat B."/>
            <person name="Hilden K.S."/>
            <person name="Hope R."/>
            <person name="Hossain A."/>
            <person name="Karabika E."/>
            <person name="Karaffa L."/>
            <person name="Karanyi Z."/>
            <person name="Krasevec N."/>
            <person name="Kuo A."/>
            <person name="Kusch H."/>
            <person name="LaButti K."/>
            <person name="Lagendijk E.L."/>
            <person name="Lapidus A."/>
            <person name="Levasseur A."/>
            <person name="Lindquist E."/>
            <person name="Lipzen A."/>
            <person name="Logrieco A.F."/>
            <person name="MacCabe A."/>
            <person name="Maekelae M.R."/>
            <person name="Malavazi I."/>
            <person name="Melin P."/>
            <person name="Meyer V."/>
            <person name="Mielnichuk N."/>
            <person name="Miskei M."/>
            <person name="Molnar A.P."/>
            <person name="Mule G."/>
            <person name="Ngan C.Y."/>
            <person name="Orejas M."/>
            <person name="Orosz E."/>
            <person name="Ouedraogo J.P."/>
            <person name="Overkamp K.M."/>
            <person name="Park H.-S."/>
            <person name="Perrone G."/>
            <person name="Piumi F."/>
            <person name="Punt P.J."/>
            <person name="Ram A.F."/>
            <person name="Ramon A."/>
            <person name="Rauscher S."/>
            <person name="Record E."/>
            <person name="Riano-Pachon D.M."/>
            <person name="Robert V."/>
            <person name="Roehrig J."/>
            <person name="Ruller R."/>
            <person name="Salamov A."/>
            <person name="Salih N.S."/>
            <person name="Samson R.A."/>
            <person name="Sandor E."/>
            <person name="Sanguinetti M."/>
            <person name="Schuetze T."/>
            <person name="Sepcic K."/>
            <person name="Shelest E."/>
            <person name="Sherlock G."/>
            <person name="Sophianopoulou V."/>
            <person name="Squina F.M."/>
            <person name="Sun H."/>
            <person name="Susca A."/>
            <person name="Todd R.B."/>
            <person name="Tsang A."/>
            <person name="Unkles S.E."/>
            <person name="van de Wiele N."/>
            <person name="van Rossen-Uffink D."/>
            <person name="Oliveira J.V."/>
            <person name="Vesth T.C."/>
            <person name="Visser J."/>
            <person name="Yu J.-H."/>
            <person name="Zhou M."/>
            <person name="Andersen M.R."/>
            <person name="Archer D.B."/>
            <person name="Baker S.E."/>
            <person name="Benoit I."/>
            <person name="Brakhage A.A."/>
            <person name="Braus G.H."/>
            <person name="Fischer R."/>
            <person name="Frisvad J.C."/>
            <person name="Goldman G.H."/>
            <person name="Houbraken J."/>
            <person name="Oakley B."/>
            <person name="Pocsi I."/>
            <person name="Scazzocchio C."/>
            <person name="Seiboth B."/>
            <person name="vanKuyk P.A."/>
            <person name="Wortman J."/>
            <person name="Dyer P.S."/>
            <person name="Grigoriev I.V."/>
        </authorList>
    </citation>
    <scope>NUCLEOTIDE SEQUENCE [LARGE SCALE GENOMIC DNA]</scope>
    <source>
        <strain evidence="3">CBS 516.65</strain>
    </source>
</reference>
<feature type="region of interest" description="Disordered" evidence="1">
    <location>
        <begin position="1"/>
        <end position="22"/>
    </location>
</feature>
<evidence type="ECO:0008006" key="4">
    <source>
        <dbReference type="Google" id="ProtNLM"/>
    </source>
</evidence>
<protein>
    <recommendedName>
        <fullName evidence="4">F-box domain-containing protein</fullName>
    </recommendedName>
</protein>
<evidence type="ECO:0000313" key="3">
    <source>
        <dbReference type="Proteomes" id="UP000184300"/>
    </source>
</evidence>
<dbReference type="GeneID" id="34464455"/>
<evidence type="ECO:0000256" key="1">
    <source>
        <dbReference type="SAM" id="MobiDB-lite"/>
    </source>
</evidence>
<dbReference type="Proteomes" id="UP000184300">
    <property type="component" value="Unassembled WGS sequence"/>
</dbReference>
<dbReference type="OrthoDB" id="3199516at2759"/>
<accession>A0A1L9VPH8</accession>
<proteinExistence type="predicted"/>
<organism evidence="2 3">
    <name type="scientific">Aspergillus glaucus CBS 516.65</name>
    <dbReference type="NCBI Taxonomy" id="1160497"/>
    <lineage>
        <taxon>Eukaryota</taxon>
        <taxon>Fungi</taxon>
        <taxon>Dikarya</taxon>
        <taxon>Ascomycota</taxon>
        <taxon>Pezizomycotina</taxon>
        <taxon>Eurotiomycetes</taxon>
        <taxon>Eurotiomycetidae</taxon>
        <taxon>Eurotiales</taxon>
        <taxon>Aspergillaceae</taxon>
        <taxon>Aspergillus</taxon>
        <taxon>Aspergillus subgen. Aspergillus</taxon>
    </lineage>
</organism>
<keyword evidence="3" id="KW-1185">Reference proteome</keyword>
<feature type="region of interest" description="Disordered" evidence="1">
    <location>
        <begin position="635"/>
        <end position="668"/>
    </location>
</feature>
<gene>
    <name evidence="2" type="ORF">ASPGLDRAFT_56408</name>
</gene>
<evidence type="ECO:0000313" key="2">
    <source>
        <dbReference type="EMBL" id="OJJ85816.1"/>
    </source>
</evidence>
<dbReference type="EMBL" id="KV878893">
    <property type="protein sequence ID" value="OJJ85816.1"/>
    <property type="molecule type" value="Genomic_DNA"/>
</dbReference>
<dbReference type="VEuPathDB" id="FungiDB:ASPGLDRAFT_56408"/>
<sequence length="714" mass="81493">MHRQSVVEDSASEASKNNLREADIDEMEAEREHLETLILQSGARKTNLLDLPVEILTEIVKEVGHINGLASLTLTCSVLHAVAIPVLYSEFNVVWPDLGHSPYHSGRLEALSQGLATLTMGEDLFDSCDERGRNGPKEFGVPEPAVELKKKLRRANNYAKYTRKIEIANSPTEQFQPYYLHLEVGKTFNNLVALAVSKAVNLETFIWDMPTGVSGAVWRALSSVANRPGHNCRLERVWLRCDPPDTELAMPAEEFFAWELSQRHTLVEYPTLSILPPVKSLTVLKISEPSCAEEIAVLIERSRDRLKELRLSMDPMNRAWSTPPADATWASLKWPKIGGFLEVLTGPFEVTMFPPSKLGAEGSERRHPDTNKNYYVFLELEVLELEDVVMSVPVLMQTIDWTKLTTLTILDCGGHESLWRNIRSRYASSSMGPSAPSDFPLRLKHIHTSRTSPWLMLFLRDTIAPNTLETVFLHEVVWPHQSRISRDMIYRIVFQRHHSSLKRLLINVADNYHIADEALYHWRRLRFDRKMLSFITGGKMSQLQELSMGIDAQDRSYFIQGLTNLPNLRALHIINTCEELVSRSDVLAHQLKDIVGLMPHLSLTYIAITDKCYEIVDTRYDDSLDTTDAAAAEDEELDFSNSDTELMPDEDFRPNNPHYLSSDMRSQPDPCEWGLEDDEDLFEGERPPWERFRLREILFPDYEVGIFKARHGAL</sequence>